<evidence type="ECO:0000313" key="7">
    <source>
        <dbReference type="Proteomes" id="UP000662111"/>
    </source>
</evidence>
<dbReference type="NCBIfam" id="TIGR03552">
    <property type="entry name" value="F420_cofC"/>
    <property type="match status" value="1"/>
</dbReference>
<dbReference type="GO" id="GO:0016779">
    <property type="term" value="F:nucleotidyltransferase activity"/>
    <property type="evidence" value="ECO:0007669"/>
    <property type="project" value="UniProtKB-KW"/>
</dbReference>
<sequence>MKDAELGKSRLEAPRPLRRSDLARAVAHDTVEAACAAVGAGQLTVVTSDAAIREVTLSLGARVVADPGAGLNAAVSAGWPDLPDPGGQRVGWAALLGDLPALRPEDLRAALERCGRHPAAFVPDAEGTGTVLLTSTVAPPLPLFGPGSAARHRAAGAVSLELDLPRLRRDVDLAQDLRAALALGAGRHTLLAVRRGA</sequence>
<keyword evidence="4" id="KW-0342">GTP-binding</keyword>
<feature type="domain" description="MobA-like NTP transferase" evidence="5">
    <location>
        <begin position="31"/>
        <end position="132"/>
    </location>
</feature>
<dbReference type="Pfam" id="PF12804">
    <property type="entry name" value="NTP_transf_3"/>
    <property type="match status" value="1"/>
</dbReference>
<dbReference type="SUPFAM" id="SSF53448">
    <property type="entry name" value="Nucleotide-diphospho-sugar transferases"/>
    <property type="match status" value="1"/>
</dbReference>
<organism evidence="6 7">
    <name type="scientific">Ornithinimicrobium pekingense</name>
    <dbReference type="NCBI Taxonomy" id="384677"/>
    <lineage>
        <taxon>Bacteria</taxon>
        <taxon>Bacillati</taxon>
        <taxon>Actinomycetota</taxon>
        <taxon>Actinomycetes</taxon>
        <taxon>Micrococcales</taxon>
        <taxon>Ornithinimicrobiaceae</taxon>
        <taxon>Ornithinimicrobium</taxon>
    </lineage>
</organism>
<reference evidence="7" key="1">
    <citation type="journal article" date="2019" name="Int. J. Syst. Evol. Microbiol.">
        <title>The Global Catalogue of Microorganisms (GCM) 10K type strain sequencing project: providing services to taxonomists for standard genome sequencing and annotation.</title>
        <authorList>
            <consortium name="The Broad Institute Genomics Platform"/>
            <consortium name="The Broad Institute Genome Sequencing Center for Infectious Disease"/>
            <person name="Wu L."/>
            <person name="Ma J."/>
        </authorList>
    </citation>
    <scope>NUCLEOTIDE SEQUENCE [LARGE SCALE GENOMIC DNA]</scope>
    <source>
        <strain evidence="7">CGMCC 1.5362</strain>
    </source>
</reference>
<evidence type="ECO:0000256" key="3">
    <source>
        <dbReference type="ARBA" id="ARBA00022741"/>
    </source>
</evidence>
<keyword evidence="1" id="KW-0808">Transferase</keyword>
<evidence type="ECO:0000256" key="2">
    <source>
        <dbReference type="ARBA" id="ARBA00022695"/>
    </source>
</evidence>
<protein>
    <submittedName>
        <fullName evidence="6">2-phospho-L-lactate guanylyltransferase</fullName>
    </submittedName>
</protein>
<evidence type="ECO:0000259" key="5">
    <source>
        <dbReference type="Pfam" id="PF12804"/>
    </source>
</evidence>
<comment type="caution">
    <text evidence="6">The sequence shown here is derived from an EMBL/GenBank/DDBJ whole genome shotgun (WGS) entry which is preliminary data.</text>
</comment>
<evidence type="ECO:0000313" key="6">
    <source>
        <dbReference type="EMBL" id="GGK62793.1"/>
    </source>
</evidence>
<name>A0ABQ2F666_9MICO</name>
<dbReference type="InterPro" id="IPR029044">
    <property type="entry name" value="Nucleotide-diphossugar_trans"/>
</dbReference>
<keyword evidence="7" id="KW-1185">Reference proteome</keyword>
<dbReference type="PANTHER" id="PTHR40392">
    <property type="entry name" value="2-PHOSPHO-L-LACTATE GUANYLYLTRANSFERASE"/>
    <property type="match status" value="1"/>
</dbReference>
<dbReference type="InterPro" id="IPR025877">
    <property type="entry name" value="MobA-like_NTP_Trfase"/>
</dbReference>
<evidence type="ECO:0000256" key="4">
    <source>
        <dbReference type="ARBA" id="ARBA00023134"/>
    </source>
</evidence>
<dbReference type="PANTHER" id="PTHR40392:SF1">
    <property type="entry name" value="2-PHOSPHO-L-LACTATE GUANYLYLTRANSFERASE"/>
    <property type="match status" value="1"/>
</dbReference>
<dbReference type="InterPro" id="IPR002835">
    <property type="entry name" value="CofC"/>
</dbReference>
<gene>
    <name evidence="6" type="primary">cofC</name>
    <name evidence="6" type="ORF">GCM10011509_09070</name>
</gene>
<accession>A0ABQ2F666</accession>
<keyword evidence="2 6" id="KW-0548">Nucleotidyltransferase</keyword>
<dbReference type="Gene3D" id="3.90.550.10">
    <property type="entry name" value="Spore Coat Polysaccharide Biosynthesis Protein SpsA, Chain A"/>
    <property type="match status" value="1"/>
</dbReference>
<dbReference type="Proteomes" id="UP000662111">
    <property type="component" value="Unassembled WGS sequence"/>
</dbReference>
<keyword evidence="3" id="KW-0547">Nucleotide-binding</keyword>
<dbReference type="EMBL" id="BMLB01000002">
    <property type="protein sequence ID" value="GGK62793.1"/>
    <property type="molecule type" value="Genomic_DNA"/>
</dbReference>
<evidence type="ECO:0000256" key="1">
    <source>
        <dbReference type="ARBA" id="ARBA00022679"/>
    </source>
</evidence>
<proteinExistence type="predicted"/>